<sequence>MSLLNLIEEDQTVRPVATTSVSWPPFSANITRRRTKKLGNIGPVNKKLDIGRLGSLIPTLALRMARLIAATASA</sequence>
<accession>A0ACC1BTV9</accession>
<dbReference type="Proteomes" id="UP001164250">
    <property type="component" value="Chromosome 3"/>
</dbReference>
<evidence type="ECO:0000313" key="2">
    <source>
        <dbReference type="Proteomes" id="UP001164250"/>
    </source>
</evidence>
<gene>
    <name evidence="1" type="ORF">Patl1_06540</name>
</gene>
<evidence type="ECO:0000313" key="1">
    <source>
        <dbReference type="EMBL" id="KAJ0102527.1"/>
    </source>
</evidence>
<comment type="caution">
    <text evidence="1">The sequence shown here is derived from an EMBL/GenBank/DDBJ whole genome shotgun (WGS) entry which is preliminary data.</text>
</comment>
<dbReference type="EMBL" id="CM047899">
    <property type="protein sequence ID" value="KAJ0102527.1"/>
    <property type="molecule type" value="Genomic_DNA"/>
</dbReference>
<proteinExistence type="predicted"/>
<organism evidence="1 2">
    <name type="scientific">Pistacia atlantica</name>
    <dbReference type="NCBI Taxonomy" id="434234"/>
    <lineage>
        <taxon>Eukaryota</taxon>
        <taxon>Viridiplantae</taxon>
        <taxon>Streptophyta</taxon>
        <taxon>Embryophyta</taxon>
        <taxon>Tracheophyta</taxon>
        <taxon>Spermatophyta</taxon>
        <taxon>Magnoliopsida</taxon>
        <taxon>eudicotyledons</taxon>
        <taxon>Gunneridae</taxon>
        <taxon>Pentapetalae</taxon>
        <taxon>rosids</taxon>
        <taxon>malvids</taxon>
        <taxon>Sapindales</taxon>
        <taxon>Anacardiaceae</taxon>
        <taxon>Pistacia</taxon>
    </lineage>
</organism>
<name>A0ACC1BTV9_9ROSI</name>
<protein>
    <submittedName>
        <fullName evidence="1">Uncharacterized protein</fullName>
    </submittedName>
</protein>
<reference evidence="2" key="1">
    <citation type="journal article" date="2023" name="G3 (Bethesda)">
        <title>Genome assembly and association tests identify interacting loci associated with vigor, precocity, and sex in interspecific pistachio rootstocks.</title>
        <authorList>
            <person name="Palmer W."/>
            <person name="Jacygrad E."/>
            <person name="Sagayaradj S."/>
            <person name="Cavanaugh K."/>
            <person name="Han R."/>
            <person name="Bertier L."/>
            <person name="Beede B."/>
            <person name="Kafkas S."/>
            <person name="Golino D."/>
            <person name="Preece J."/>
            <person name="Michelmore R."/>
        </authorList>
    </citation>
    <scope>NUCLEOTIDE SEQUENCE [LARGE SCALE GENOMIC DNA]</scope>
</reference>
<keyword evidence="2" id="KW-1185">Reference proteome</keyword>